<organism evidence="1 2">
    <name type="scientific">Trichinella patagoniensis</name>
    <dbReference type="NCBI Taxonomy" id="990121"/>
    <lineage>
        <taxon>Eukaryota</taxon>
        <taxon>Metazoa</taxon>
        <taxon>Ecdysozoa</taxon>
        <taxon>Nematoda</taxon>
        <taxon>Enoplea</taxon>
        <taxon>Dorylaimia</taxon>
        <taxon>Trichinellida</taxon>
        <taxon>Trichinellidae</taxon>
        <taxon>Trichinella</taxon>
    </lineage>
</organism>
<comment type="caution">
    <text evidence="1">The sequence shown here is derived from an EMBL/GenBank/DDBJ whole genome shotgun (WGS) entry which is preliminary data.</text>
</comment>
<evidence type="ECO:0000313" key="2">
    <source>
        <dbReference type="Proteomes" id="UP000054783"/>
    </source>
</evidence>
<keyword evidence="2" id="KW-1185">Reference proteome</keyword>
<dbReference type="EMBL" id="JYDQ01000387">
    <property type="protein sequence ID" value="KRY07917.1"/>
    <property type="molecule type" value="Genomic_DNA"/>
</dbReference>
<name>A0A0V0Z663_9BILA</name>
<accession>A0A0V0Z663</accession>
<gene>
    <name evidence="1" type="ORF">T12_14627</name>
</gene>
<dbReference type="AlphaFoldDB" id="A0A0V0Z663"/>
<proteinExistence type="predicted"/>
<sequence>MQAVFHAVITEPREHTLSKRANHARERSRVGNFRVVPPPQVKSGLPVIPCISRRLFLCRTR</sequence>
<reference evidence="1 2" key="1">
    <citation type="submission" date="2015-01" db="EMBL/GenBank/DDBJ databases">
        <title>Evolution of Trichinella species and genotypes.</title>
        <authorList>
            <person name="Korhonen P.K."/>
            <person name="Edoardo P."/>
            <person name="Giuseppe L.R."/>
            <person name="Gasser R.B."/>
        </authorList>
    </citation>
    <scope>NUCLEOTIDE SEQUENCE [LARGE SCALE GENOMIC DNA]</scope>
    <source>
        <strain evidence="1">ISS2496</strain>
    </source>
</reference>
<protein>
    <submittedName>
        <fullName evidence="1">Uncharacterized protein</fullName>
    </submittedName>
</protein>
<evidence type="ECO:0000313" key="1">
    <source>
        <dbReference type="EMBL" id="KRY07917.1"/>
    </source>
</evidence>
<dbReference type="Proteomes" id="UP000054783">
    <property type="component" value="Unassembled WGS sequence"/>
</dbReference>